<feature type="non-terminal residue" evidence="2">
    <location>
        <position position="1"/>
    </location>
</feature>
<sequence>KAIQDVSRKHLASRPEVQRYLAEIKSLYGSADVEVKVNELRAQLLENTSLSYANRDLALKVSIINWIRGISIGVLCYLLACIACTGASARKS</sequence>
<organism evidence="2 3">
    <name type="scientific">Bowmanella yangjiangensis</name>
    <dbReference type="NCBI Taxonomy" id="2811230"/>
    <lineage>
        <taxon>Bacteria</taxon>
        <taxon>Pseudomonadati</taxon>
        <taxon>Pseudomonadota</taxon>
        <taxon>Gammaproteobacteria</taxon>
        <taxon>Alteromonadales</taxon>
        <taxon>Alteromonadaceae</taxon>
        <taxon>Bowmanella</taxon>
    </lineage>
</organism>
<proteinExistence type="predicted"/>
<feature type="transmembrane region" description="Helical" evidence="1">
    <location>
        <begin position="66"/>
        <end position="89"/>
    </location>
</feature>
<dbReference type="RefSeq" id="WP_206596945.1">
    <property type="nucleotide sequence ID" value="NZ_JAFKCS010000450.1"/>
</dbReference>
<keyword evidence="1" id="KW-0472">Membrane</keyword>
<keyword evidence="1" id="KW-0812">Transmembrane</keyword>
<accession>A0ABS3D571</accession>
<keyword evidence="1" id="KW-1133">Transmembrane helix</keyword>
<dbReference type="Proteomes" id="UP000663992">
    <property type="component" value="Unassembled WGS sequence"/>
</dbReference>
<evidence type="ECO:0000313" key="2">
    <source>
        <dbReference type="EMBL" id="MBN7823164.1"/>
    </source>
</evidence>
<name>A0ABS3D571_9ALTE</name>
<gene>
    <name evidence="2" type="ORF">J0A65_25090</name>
</gene>
<keyword evidence="3" id="KW-1185">Reference proteome</keyword>
<protein>
    <submittedName>
        <fullName evidence="2">Uncharacterized protein</fullName>
    </submittedName>
</protein>
<evidence type="ECO:0000313" key="3">
    <source>
        <dbReference type="Proteomes" id="UP000663992"/>
    </source>
</evidence>
<dbReference type="EMBL" id="JAFKCS010000450">
    <property type="protein sequence ID" value="MBN7823164.1"/>
    <property type="molecule type" value="Genomic_DNA"/>
</dbReference>
<evidence type="ECO:0000256" key="1">
    <source>
        <dbReference type="SAM" id="Phobius"/>
    </source>
</evidence>
<reference evidence="2 3" key="1">
    <citation type="submission" date="2021-03" db="EMBL/GenBank/DDBJ databases">
        <title>novel species isolated from a fishpond in China.</title>
        <authorList>
            <person name="Lu H."/>
            <person name="Cai Z."/>
        </authorList>
    </citation>
    <scope>NUCLEOTIDE SEQUENCE [LARGE SCALE GENOMIC DNA]</scope>
    <source>
        <strain evidence="2 3">Y57</strain>
    </source>
</reference>
<comment type="caution">
    <text evidence="2">The sequence shown here is derived from an EMBL/GenBank/DDBJ whole genome shotgun (WGS) entry which is preliminary data.</text>
</comment>